<name>U4KQT6_ALTPJ</name>
<dbReference type="EMBL" id="FO681347">
    <property type="protein sequence ID" value="CCV63591.1"/>
    <property type="molecule type" value="Genomic_DNA"/>
</dbReference>
<dbReference type="HOGENOM" id="CLU_2191204_0_0_14"/>
<dbReference type="RefSeq" id="WP_026653831.1">
    <property type="nucleotide sequence ID" value="NC_022538.1"/>
</dbReference>
<reference evidence="1 2" key="1">
    <citation type="journal article" date="2013" name="J. Mol. Microbiol. Biotechnol.">
        <title>Analysis of the Complete Genomes of Acholeplasma brassicae , A. palmae and A. laidlawii and Their Comparison to the Obligate Parasites from ' Candidatus Phytoplasma'.</title>
        <authorList>
            <person name="Kube M."/>
            <person name="Siewert C."/>
            <person name="Migdoll A.M."/>
            <person name="Duduk B."/>
            <person name="Holz S."/>
            <person name="Rabus R."/>
            <person name="Seemuller E."/>
            <person name="Mitrovic J."/>
            <person name="Muller I."/>
            <person name="Buttner C."/>
            <person name="Reinhardt R."/>
        </authorList>
    </citation>
    <scope>NUCLEOTIDE SEQUENCE [LARGE SCALE GENOMIC DNA]</scope>
    <source>
        <strain evidence="1 2">J233</strain>
    </source>
</reference>
<evidence type="ECO:0000313" key="2">
    <source>
        <dbReference type="Proteomes" id="UP000032740"/>
    </source>
</evidence>
<keyword evidence="2" id="KW-1185">Reference proteome</keyword>
<accession>U4KQT6</accession>
<dbReference type="Proteomes" id="UP000032740">
    <property type="component" value="Chromosome"/>
</dbReference>
<protein>
    <submittedName>
        <fullName evidence="1">Uncharacterized protein</fullName>
    </submittedName>
</protein>
<evidence type="ECO:0000313" key="1">
    <source>
        <dbReference type="EMBL" id="CCV63591.1"/>
    </source>
</evidence>
<gene>
    <name evidence="1" type="ORF">BN85400140</name>
</gene>
<dbReference type="KEGG" id="apal:BN85400140"/>
<organism evidence="1 2">
    <name type="scientific">Alteracholeplasma palmae (strain ATCC 49389 / J233)</name>
    <name type="common">Acholeplasma palmae</name>
    <dbReference type="NCBI Taxonomy" id="1318466"/>
    <lineage>
        <taxon>Bacteria</taxon>
        <taxon>Bacillati</taxon>
        <taxon>Mycoplasmatota</taxon>
        <taxon>Mollicutes</taxon>
        <taxon>Acholeplasmatales</taxon>
        <taxon>Acholeplasmataceae</taxon>
        <taxon>Acholeplasma</taxon>
    </lineage>
</organism>
<dbReference type="AlphaFoldDB" id="U4KQT6"/>
<sequence length="108" mass="12836">MDFDALNDDIIDKLYQLKSEGFFYLEDTDTVLLIKNIENSDNLELTYLEKLLDIFFKNPNEIDTLRLHLAFRKSGNSHRYKMKRKLYDLFIDNRAEAVSQIDVLRSLL</sequence>
<proteinExistence type="predicted"/>